<protein>
    <recommendedName>
        <fullName evidence="5">Tetratricopeptide repeat protein</fullName>
    </recommendedName>
</protein>
<sequence length="270" mass="29879">MKCPKCGFEQIEGGTECVRCGIIFARLSSLKEKSALTRPAPPGEEVIKSPLGTPDKQSKSPTPLLIVAPRKKKLTPQLLGLGLVVILVIAVLSIVKLVPRATENLARQSEERAQSAALDQFGKPYLADESHSTHKPAPAMKSFPGQEEYFAGRTAGNQGRFEESIQYLEEAVTKNPALLEAWYDLGASRTRLAIIRANEDLDDEALSLIRSAFDAKQTAHDLIQQNKWTLWTESWQQNQVISDLNNALEDADEIYHDDETLLSALRLWGS</sequence>
<feature type="transmembrane region" description="Helical" evidence="2">
    <location>
        <begin position="78"/>
        <end position="98"/>
    </location>
</feature>
<name>A0ABV6Z0T7_UNCC1</name>
<dbReference type="Gene3D" id="1.25.40.10">
    <property type="entry name" value="Tetratricopeptide repeat domain"/>
    <property type="match status" value="1"/>
</dbReference>
<reference evidence="3 4" key="1">
    <citation type="submission" date="2024-09" db="EMBL/GenBank/DDBJ databases">
        <title>Laminarin stimulates single cell rates of sulfate reduction while oxygen inhibits transcriptomic activity in coastal marine sediment.</title>
        <authorList>
            <person name="Lindsay M."/>
            <person name="Orcutt B."/>
            <person name="Emerson D."/>
            <person name="Stepanauskas R."/>
            <person name="D'Angelo T."/>
        </authorList>
    </citation>
    <scope>NUCLEOTIDE SEQUENCE [LARGE SCALE GENOMIC DNA]</scope>
    <source>
        <strain evidence="3">SAG AM-311-K15</strain>
    </source>
</reference>
<accession>A0ABV6Z0T7</accession>
<evidence type="ECO:0000256" key="2">
    <source>
        <dbReference type="SAM" id="Phobius"/>
    </source>
</evidence>
<evidence type="ECO:0000313" key="4">
    <source>
        <dbReference type="Proteomes" id="UP001594351"/>
    </source>
</evidence>
<dbReference type="EMBL" id="JBHPBY010000259">
    <property type="protein sequence ID" value="MFC1852057.1"/>
    <property type="molecule type" value="Genomic_DNA"/>
</dbReference>
<dbReference type="Proteomes" id="UP001594351">
    <property type="component" value="Unassembled WGS sequence"/>
</dbReference>
<keyword evidence="2" id="KW-0812">Transmembrane</keyword>
<evidence type="ECO:0008006" key="5">
    <source>
        <dbReference type="Google" id="ProtNLM"/>
    </source>
</evidence>
<evidence type="ECO:0000256" key="1">
    <source>
        <dbReference type="SAM" id="MobiDB-lite"/>
    </source>
</evidence>
<dbReference type="SUPFAM" id="SSF48452">
    <property type="entry name" value="TPR-like"/>
    <property type="match status" value="1"/>
</dbReference>
<keyword evidence="2" id="KW-1133">Transmembrane helix</keyword>
<proteinExistence type="predicted"/>
<gene>
    <name evidence="3" type="ORF">ACFL27_17830</name>
</gene>
<organism evidence="3 4">
    <name type="scientific">candidate division CSSED10-310 bacterium</name>
    <dbReference type="NCBI Taxonomy" id="2855610"/>
    <lineage>
        <taxon>Bacteria</taxon>
        <taxon>Bacteria division CSSED10-310</taxon>
    </lineage>
</organism>
<keyword evidence="2" id="KW-0472">Membrane</keyword>
<feature type="region of interest" description="Disordered" evidence="1">
    <location>
        <begin position="34"/>
        <end position="62"/>
    </location>
</feature>
<comment type="caution">
    <text evidence="3">The sequence shown here is derived from an EMBL/GenBank/DDBJ whole genome shotgun (WGS) entry which is preliminary data.</text>
</comment>
<keyword evidence="4" id="KW-1185">Reference proteome</keyword>
<evidence type="ECO:0000313" key="3">
    <source>
        <dbReference type="EMBL" id="MFC1852057.1"/>
    </source>
</evidence>
<dbReference type="InterPro" id="IPR011990">
    <property type="entry name" value="TPR-like_helical_dom_sf"/>
</dbReference>